<keyword evidence="4" id="KW-0808">Transferase</keyword>
<dbReference type="STRING" id="5722.A2D7F8"/>
<dbReference type="InterPro" id="IPR050973">
    <property type="entry name" value="H3K9_Histone-Lys_N-MTase"/>
</dbReference>
<dbReference type="VEuPathDB" id="TrichDB:TVAGG3_0993030"/>
<dbReference type="GO" id="GO:0032259">
    <property type="term" value="P:methylation"/>
    <property type="evidence" value="ECO:0007669"/>
    <property type="project" value="UniProtKB-KW"/>
</dbReference>
<dbReference type="OrthoDB" id="616263at2759"/>
<evidence type="ECO:0000256" key="7">
    <source>
        <dbReference type="ARBA" id="ARBA00022833"/>
    </source>
</evidence>
<dbReference type="SMART" id="SM00317">
    <property type="entry name" value="SET"/>
    <property type="match status" value="1"/>
</dbReference>
<reference evidence="11" key="2">
    <citation type="journal article" date="2007" name="Science">
        <title>Draft genome sequence of the sexually transmitted pathogen Trichomonas vaginalis.</title>
        <authorList>
            <person name="Carlton J.M."/>
            <person name="Hirt R.P."/>
            <person name="Silva J.C."/>
            <person name="Delcher A.L."/>
            <person name="Schatz M."/>
            <person name="Zhao Q."/>
            <person name="Wortman J.R."/>
            <person name="Bidwell S.L."/>
            <person name="Alsmark U.C.M."/>
            <person name="Besteiro S."/>
            <person name="Sicheritz-Ponten T."/>
            <person name="Noel C.J."/>
            <person name="Dacks J.B."/>
            <person name="Foster P.G."/>
            <person name="Simillion C."/>
            <person name="Van de Peer Y."/>
            <person name="Miranda-Saavedra D."/>
            <person name="Barton G.J."/>
            <person name="Westrop G.D."/>
            <person name="Mueller S."/>
            <person name="Dessi D."/>
            <person name="Fiori P.L."/>
            <person name="Ren Q."/>
            <person name="Paulsen I."/>
            <person name="Zhang H."/>
            <person name="Bastida-Corcuera F.D."/>
            <person name="Simoes-Barbosa A."/>
            <person name="Brown M.T."/>
            <person name="Hayes R.D."/>
            <person name="Mukherjee M."/>
            <person name="Okumura C.Y."/>
            <person name="Schneider R."/>
            <person name="Smith A.J."/>
            <person name="Vanacova S."/>
            <person name="Villalvazo M."/>
            <person name="Haas B.J."/>
            <person name="Pertea M."/>
            <person name="Feldblyum T.V."/>
            <person name="Utterback T.R."/>
            <person name="Shu C.L."/>
            <person name="Osoegawa K."/>
            <person name="de Jong P.J."/>
            <person name="Hrdy I."/>
            <person name="Horvathova L."/>
            <person name="Zubacova Z."/>
            <person name="Dolezal P."/>
            <person name="Malik S.B."/>
            <person name="Logsdon J.M. Jr."/>
            <person name="Henze K."/>
            <person name="Gupta A."/>
            <person name="Wang C.C."/>
            <person name="Dunne R.L."/>
            <person name="Upcroft J.A."/>
            <person name="Upcroft P."/>
            <person name="White O."/>
            <person name="Salzberg S.L."/>
            <person name="Tang P."/>
            <person name="Chiu C.-H."/>
            <person name="Lee Y.-S."/>
            <person name="Embley T.M."/>
            <person name="Coombs G.H."/>
            <person name="Mottram J.C."/>
            <person name="Tachezy J."/>
            <person name="Fraser-Liggett C.M."/>
            <person name="Johnson P.J."/>
        </authorList>
    </citation>
    <scope>NUCLEOTIDE SEQUENCE [LARGE SCALE GENOMIC DNA]</scope>
    <source>
        <strain evidence="11">G3</strain>
    </source>
</reference>
<dbReference type="InterPro" id="IPR007728">
    <property type="entry name" value="Pre-SET_dom"/>
</dbReference>
<dbReference type="PROSITE" id="PS50868">
    <property type="entry name" value="POST_SET"/>
    <property type="match status" value="1"/>
</dbReference>
<dbReference type="InterPro" id="IPR003616">
    <property type="entry name" value="Post-SET_dom"/>
</dbReference>
<dbReference type="GO" id="GO:0003690">
    <property type="term" value="F:double-stranded DNA binding"/>
    <property type="evidence" value="ECO:0000318"/>
    <property type="project" value="GO_Central"/>
</dbReference>
<organism evidence="11 12">
    <name type="scientific">Trichomonas vaginalis (strain ATCC PRA-98 / G3)</name>
    <dbReference type="NCBI Taxonomy" id="412133"/>
    <lineage>
        <taxon>Eukaryota</taxon>
        <taxon>Metamonada</taxon>
        <taxon>Parabasalia</taxon>
        <taxon>Trichomonadida</taxon>
        <taxon>Trichomonadidae</taxon>
        <taxon>Trichomonas</taxon>
    </lineage>
</organism>
<feature type="domain" description="Post-SET" evidence="10">
    <location>
        <begin position="440"/>
        <end position="456"/>
    </location>
</feature>
<dbReference type="InParanoid" id="A2D7F8"/>
<evidence type="ECO:0000256" key="2">
    <source>
        <dbReference type="ARBA" id="ARBA00022454"/>
    </source>
</evidence>
<feature type="domain" description="SET" evidence="8">
    <location>
        <begin position="304"/>
        <end position="433"/>
    </location>
</feature>
<dbReference type="SUPFAM" id="SSF82199">
    <property type="entry name" value="SET domain"/>
    <property type="match status" value="1"/>
</dbReference>
<dbReference type="InterPro" id="IPR001214">
    <property type="entry name" value="SET_dom"/>
</dbReference>
<dbReference type="GO" id="GO:0005694">
    <property type="term" value="C:chromosome"/>
    <property type="evidence" value="ECO:0007669"/>
    <property type="project" value="UniProtKB-SubCell"/>
</dbReference>
<dbReference type="GO" id="GO:0008270">
    <property type="term" value="F:zinc ion binding"/>
    <property type="evidence" value="ECO:0007669"/>
    <property type="project" value="InterPro"/>
</dbReference>
<dbReference type="CDD" id="cd10538">
    <property type="entry name" value="SET_SETDB-like"/>
    <property type="match status" value="1"/>
</dbReference>
<dbReference type="RefSeq" id="XP_001276923.1">
    <property type="nucleotide sequence ID" value="XM_001276922.1"/>
</dbReference>
<dbReference type="SMR" id="A2D7F8"/>
<dbReference type="GO" id="GO:0042054">
    <property type="term" value="F:histone methyltransferase activity"/>
    <property type="evidence" value="ECO:0000318"/>
    <property type="project" value="GO_Central"/>
</dbReference>
<protein>
    <submittedName>
        <fullName evidence="11">Pre-SET motif family protein</fullName>
    </submittedName>
</protein>
<feature type="domain" description="Pre-SET" evidence="9">
    <location>
        <begin position="238"/>
        <end position="303"/>
    </location>
</feature>
<accession>A2D7F8</accession>
<dbReference type="PANTHER" id="PTHR46223:SF3">
    <property type="entry name" value="HISTONE-LYSINE N-METHYLTRANSFERASE SET-23"/>
    <property type="match status" value="1"/>
</dbReference>
<dbReference type="GO" id="GO:0005634">
    <property type="term" value="C:nucleus"/>
    <property type="evidence" value="ECO:0007669"/>
    <property type="project" value="InterPro"/>
</dbReference>
<evidence type="ECO:0000259" key="8">
    <source>
        <dbReference type="PROSITE" id="PS50280"/>
    </source>
</evidence>
<dbReference type="Pfam" id="PF05033">
    <property type="entry name" value="Pre-SET"/>
    <property type="match status" value="1"/>
</dbReference>
<keyword evidence="7" id="KW-0862">Zinc</keyword>
<dbReference type="KEGG" id="tva:4720641"/>
<dbReference type="PROSITE" id="PS50867">
    <property type="entry name" value="PRE_SET"/>
    <property type="match status" value="1"/>
</dbReference>
<evidence type="ECO:0000256" key="1">
    <source>
        <dbReference type="ARBA" id="ARBA00004286"/>
    </source>
</evidence>
<evidence type="ECO:0000313" key="12">
    <source>
        <dbReference type="Proteomes" id="UP000001542"/>
    </source>
</evidence>
<evidence type="ECO:0000259" key="9">
    <source>
        <dbReference type="PROSITE" id="PS50867"/>
    </source>
</evidence>
<gene>
    <name evidence="11" type="ORF">TVAG_120120</name>
</gene>
<dbReference type="eggNOG" id="KOG1082">
    <property type="taxonomic scope" value="Eukaryota"/>
</dbReference>
<keyword evidence="6" id="KW-0479">Metal-binding</keyword>
<keyword evidence="12" id="KW-1185">Reference proteome</keyword>
<dbReference type="PANTHER" id="PTHR46223">
    <property type="entry name" value="HISTONE-LYSINE N-METHYLTRANSFERASE SUV39H"/>
    <property type="match status" value="1"/>
</dbReference>
<dbReference type="PROSITE" id="PS50280">
    <property type="entry name" value="SET"/>
    <property type="match status" value="1"/>
</dbReference>
<dbReference type="Pfam" id="PF00856">
    <property type="entry name" value="SET"/>
    <property type="match status" value="1"/>
</dbReference>
<evidence type="ECO:0000256" key="6">
    <source>
        <dbReference type="ARBA" id="ARBA00022723"/>
    </source>
</evidence>
<dbReference type="EMBL" id="DS113177">
    <property type="protein sequence ID" value="EAY23675.1"/>
    <property type="molecule type" value="Genomic_DNA"/>
</dbReference>
<reference evidence="11" key="1">
    <citation type="submission" date="2006-10" db="EMBL/GenBank/DDBJ databases">
        <authorList>
            <person name="Amadeo P."/>
            <person name="Zhao Q."/>
            <person name="Wortman J."/>
            <person name="Fraser-Liggett C."/>
            <person name="Carlton J."/>
        </authorList>
    </citation>
    <scope>NUCLEOTIDE SEQUENCE</scope>
    <source>
        <strain evidence="11">G3</strain>
    </source>
</reference>
<evidence type="ECO:0000256" key="5">
    <source>
        <dbReference type="ARBA" id="ARBA00022691"/>
    </source>
</evidence>
<proteinExistence type="predicted"/>
<evidence type="ECO:0000256" key="3">
    <source>
        <dbReference type="ARBA" id="ARBA00022603"/>
    </source>
</evidence>
<keyword evidence="3" id="KW-0489">Methyltransferase</keyword>
<keyword evidence="2" id="KW-0158">Chromosome</keyword>
<name>A2D7F8_TRIV3</name>
<dbReference type="InterPro" id="IPR046341">
    <property type="entry name" value="SET_dom_sf"/>
</dbReference>
<dbReference type="Gene3D" id="2.170.270.10">
    <property type="entry name" value="SET domain"/>
    <property type="match status" value="1"/>
</dbReference>
<keyword evidence="5" id="KW-0949">S-adenosyl-L-methionine</keyword>
<dbReference type="VEuPathDB" id="TrichDB:TVAG_120120"/>
<dbReference type="AlphaFoldDB" id="A2D7F8"/>
<evidence type="ECO:0000256" key="4">
    <source>
        <dbReference type="ARBA" id="ARBA00022679"/>
    </source>
</evidence>
<dbReference type="Proteomes" id="UP000001542">
    <property type="component" value="Unassembled WGS sequence"/>
</dbReference>
<evidence type="ECO:0000313" key="11">
    <source>
        <dbReference type="EMBL" id="EAY23675.1"/>
    </source>
</evidence>
<sequence>MIPDFPLVFPSVPECFEKCKTLTAFTKCIKPLPPEIQSFLQLKLCSPYFTRLRIKAGESQEIPITAPLQEVFSCFEICHPEYHANLAAGIAIMTGIPIDFIIDEMGLEIDQKKLIIMRALCKSTLGKTIAAVFTDDDRIEPIDSREYIPATYNWTLEGNPFQDIPEESRDFIKECTKKQMPPDFNLSFKFTQDLSNGFNKQHGIVSVPCINEDDDNWPRKMKWIANLEFPDMISSHYVGCDCHQHDCLTCHAIFNGQPIMKYTEAGRLDLESFRSNYKPIIIECNSSCSCDSETCKNRVVDRKAKIHLLVCRCISKGGWGVRALEFIPKGTFICEYLGDLITDPDKAESQGKIYDKSGESYLFDLDGYGINDKEMLTVDPKVTGNVSKFINHNCDPNIITIIIGTVNSEQYHRIGFFALRDIYPFEDLGFHYGYKMHKIDQKACNCGSLTCGGRLT</sequence>
<comment type="subcellular location">
    <subcellularLocation>
        <location evidence="1">Chromosome</location>
    </subcellularLocation>
</comment>
<evidence type="ECO:0000259" key="10">
    <source>
        <dbReference type="PROSITE" id="PS50868"/>
    </source>
</evidence>